<gene>
    <name evidence="1" type="ORF">US68_C0034G0007</name>
</gene>
<name>A0A0G0I1D5_9BACT</name>
<sequence length="154" mass="18638">MLIYIDLEPQKYINMFLWCALKTETKKYFTKKDLDNFIYDFNSNYNKTNIRNYAFVMNGNVFDKYILKNFEALNPLRPNLLYPKPQAIKEALPYVKNLIVYDKTILNTVTSERFEKLEEWQKREIKNLQPLYAKSDFSRYTARREMLSDNENIK</sequence>
<evidence type="ECO:0000313" key="1">
    <source>
        <dbReference type="EMBL" id="KKQ48397.1"/>
    </source>
</evidence>
<dbReference type="Proteomes" id="UP000034231">
    <property type="component" value="Unassembled WGS sequence"/>
</dbReference>
<proteinExistence type="predicted"/>
<dbReference type="AlphaFoldDB" id="A0A0G0I1D5"/>
<dbReference type="EMBL" id="LBTX01000034">
    <property type="protein sequence ID" value="KKQ48397.1"/>
    <property type="molecule type" value="Genomic_DNA"/>
</dbReference>
<accession>A0A0G0I1D5</accession>
<protein>
    <submittedName>
        <fullName evidence="1">Uncharacterized protein</fullName>
    </submittedName>
</protein>
<comment type="caution">
    <text evidence="1">The sequence shown here is derived from an EMBL/GenBank/DDBJ whole genome shotgun (WGS) entry which is preliminary data.</text>
</comment>
<organism evidence="1 2">
    <name type="scientific">Candidatus Shapirobacteria bacterium GW2011_GWE1_38_10</name>
    <dbReference type="NCBI Taxonomy" id="1618488"/>
    <lineage>
        <taxon>Bacteria</taxon>
        <taxon>Candidatus Shapironibacteriota</taxon>
    </lineage>
</organism>
<evidence type="ECO:0000313" key="2">
    <source>
        <dbReference type="Proteomes" id="UP000034231"/>
    </source>
</evidence>
<reference evidence="1 2" key="1">
    <citation type="journal article" date="2015" name="Nature">
        <title>rRNA introns, odd ribosomes, and small enigmatic genomes across a large radiation of phyla.</title>
        <authorList>
            <person name="Brown C.T."/>
            <person name="Hug L.A."/>
            <person name="Thomas B.C."/>
            <person name="Sharon I."/>
            <person name="Castelle C.J."/>
            <person name="Singh A."/>
            <person name="Wilkins M.J."/>
            <person name="Williams K.H."/>
            <person name="Banfield J.F."/>
        </authorList>
    </citation>
    <scope>NUCLEOTIDE SEQUENCE [LARGE SCALE GENOMIC DNA]</scope>
</reference>